<evidence type="ECO:0000313" key="8">
    <source>
        <dbReference type="EMBL" id="CAL16500.1"/>
    </source>
</evidence>
<feature type="domain" description="Metallo-beta-lactamase" evidence="7">
    <location>
        <begin position="502"/>
        <end position="678"/>
    </location>
</feature>
<dbReference type="PANTHER" id="PTHR30619:SF1">
    <property type="entry name" value="RECOMBINATION PROTEIN 2"/>
    <property type="match status" value="1"/>
</dbReference>
<evidence type="ECO:0000256" key="6">
    <source>
        <dbReference type="SAM" id="Phobius"/>
    </source>
</evidence>
<keyword evidence="9" id="KW-1185">Reference proteome</keyword>
<dbReference type="InterPro" id="IPR052159">
    <property type="entry name" value="Competence_DNA_uptake"/>
</dbReference>
<dbReference type="NCBIfam" id="TIGR00361">
    <property type="entry name" value="ComEC_Rec2"/>
    <property type="match status" value="1"/>
</dbReference>
<sequence>MRMWLTTAAIVAGCWLGVLWPLLVLAVVAAAGMWRCRALWLVWLIIGYGFGVWQLNIGLIKRLPADQDRAVVSLQGEVVDVPVTHREFRFGRWQWRQQILFLVWGSEEWPGKHQVVLNSYAPPVLLGAGDRVRLTAELKVPRGLYNRFGPDRSRSDLSAGIDARGTLKQISVEGNNRGIAAWREQLSYRVEERVSGSPLGQAVLPALIVGNRSGLEASLWQAFQVTGGAHLLAISGLHIAIVAGWFWWLGRVVFAPVLQALMPVLRRYSQQHLAWVPALLAATGYAALAGFSLPTVRALVMLIVVALAQWWRVPISLGRALALALLVVLMIMPLAALSESLWLSFGAVAFIAMLTRSHGSWRLIILLPVVMTMASAGLFHQWTPSAPLANLILVPLYTVLVIPAALLGALLDQTWLLQAAATGVELSVWVMTWLANQGIPSWLMLPSTVSGIVLMFGLMLLLMPFVPFPRRLLPFCLLPWLTQQPEPLASGEWSLTAFDVGQGLAVAIRTREHLLIYDAGPSWPGGSVAAQSISPWLSVTGQKVDRMLISHGDNDHAGGLVDLPSAVALFSGEPHRVPGSHFCRAGDRWSWDGVSFTVLWPRETGLKSNAASCVLHVDGPFGSVLLPGDIGVQQEYHLLGTLPSVDLLVLGHHGSQSSTSAALLRQLQPRFAIVSAGYRNRFNHPHPAVLGRLDSAGITVLRTDRDGMIVFRQGGADNVRLITKWRQAYARPWHGPAVWRLW</sequence>
<dbReference type="SUPFAM" id="SSF56281">
    <property type="entry name" value="Metallo-hydrolase/oxidoreductase"/>
    <property type="match status" value="1"/>
</dbReference>
<dbReference type="InterPro" id="IPR035681">
    <property type="entry name" value="ComA-like_MBL"/>
</dbReference>
<feature type="transmembrane region" description="Helical" evidence="6">
    <location>
        <begin position="229"/>
        <end position="248"/>
    </location>
</feature>
<dbReference type="InterPro" id="IPR036866">
    <property type="entry name" value="RibonucZ/Hydroxyglut_hydro"/>
</dbReference>
<organism evidence="8 9">
    <name type="scientific">Alcanivorax borkumensis (strain ATCC 700651 / DSM 11573 / NCIMB 13689 / SK2)</name>
    <dbReference type="NCBI Taxonomy" id="393595"/>
    <lineage>
        <taxon>Bacteria</taxon>
        <taxon>Pseudomonadati</taxon>
        <taxon>Pseudomonadota</taxon>
        <taxon>Gammaproteobacteria</taxon>
        <taxon>Oceanospirillales</taxon>
        <taxon>Alcanivoracaceae</taxon>
        <taxon>Alcanivorax</taxon>
    </lineage>
</organism>
<comment type="subcellular location">
    <subcellularLocation>
        <location evidence="1">Cell membrane</location>
        <topology evidence="1">Multi-pass membrane protein</topology>
    </subcellularLocation>
</comment>
<proteinExistence type="predicted"/>
<evidence type="ECO:0000313" key="9">
    <source>
        <dbReference type="Proteomes" id="UP000008871"/>
    </source>
</evidence>
<dbReference type="AlphaFoldDB" id="Q0VQP8"/>
<accession>Q0VQP8</accession>
<dbReference type="InterPro" id="IPR004797">
    <property type="entry name" value="Competence_ComEC/Rec2"/>
</dbReference>
<dbReference type="Proteomes" id="UP000008871">
    <property type="component" value="Chromosome"/>
</dbReference>
<keyword evidence="2" id="KW-1003">Cell membrane</keyword>
<dbReference type="SMART" id="SM00849">
    <property type="entry name" value="Lactamase_B"/>
    <property type="match status" value="1"/>
</dbReference>
<gene>
    <name evidence="8" type="primary">rec2</name>
    <name evidence="8" type="ordered locus">ABO_1052</name>
</gene>
<keyword evidence="5 6" id="KW-0472">Membrane</keyword>
<evidence type="ECO:0000256" key="1">
    <source>
        <dbReference type="ARBA" id="ARBA00004651"/>
    </source>
</evidence>
<dbReference type="KEGG" id="abo:ABO_1052"/>
<dbReference type="InterPro" id="IPR025405">
    <property type="entry name" value="DUF4131"/>
</dbReference>
<dbReference type="PANTHER" id="PTHR30619">
    <property type="entry name" value="DNA INTERNALIZATION/COMPETENCE PROTEIN COMEC/REC2"/>
    <property type="match status" value="1"/>
</dbReference>
<dbReference type="NCBIfam" id="TIGR00360">
    <property type="entry name" value="ComEC_N-term"/>
    <property type="match status" value="1"/>
</dbReference>
<feature type="transmembrane region" description="Helical" evidence="6">
    <location>
        <begin position="295"/>
        <end position="311"/>
    </location>
</feature>
<evidence type="ECO:0000259" key="7">
    <source>
        <dbReference type="SMART" id="SM00849"/>
    </source>
</evidence>
<name>Q0VQP8_ALCBS</name>
<feature type="transmembrane region" description="Helical" evidence="6">
    <location>
        <begin position="415"/>
        <end position="435"/>
    </location>
</feature>
<dbReference type="InterPro" id="IPR004477">
    <property type="entry name" value="ComEC_N"/>
</dbReference>
<protein>
    <submittedName>
        <fullName evidence="8">DNA internalization-related protein</fullName>
    </submittedName>
</protein>
<evidence type="ECO:0000256" key="4">
    <source>
        <dbReference type="ARBA" id="ARBA00022989"/>
    </source>
</evidence>
<dbReference type="Pfam" id="PF03772">
    <property type="entry name" value="Competence"/>
    <property type="match status" value="1"/>
</dbReference>
<dbReference type="eggNOG" id="COG0658">
    <property type="taxonomic scope" value="Bacteria"/>
</dbReference>
<feature type="transmembrane region" description="Helical" evidence="6">
    <location>
        <begin position="323"/>
        <end position="351"/>
    </location>
</feature>
<dbReference type="eggNOG" id="COG2333">
    <property type="taxonomic scope" value="Bacteria"/>
</dbReference>
<reference evidence="8 9" key="1">
    <citation type="journal article" date="2006" name="Nat. Biotechnol.">
        <title>Genome sequence of the ubiquitous hydrocarbon-degrading marine bacterium Alcanivorax borkumensis.</title>
        <authorList>
            <person name="Schneiker S."/>
            <person name="Martins dos Santos V.A.P."/>
            <person name="Bartels D."/>
            <person name="Bekel T."/>
            <person name="Brecht M."/>
            <person name="Buhrmester J."/>
            <person name="Chernikova T.N."/>
            <person name="Denaro R."/>
            <person name="Ferrer M."/>
            <person name="Gertler C."/>
            <person name="Goesmann A."/>
            <person name="Golyshina O.V."/>
            <person name="Kaminski F."/>
            <person name="Khachane A.N."/>
            <person name="Lang S."/>
            <person name="Linke B."/>
            <person name="McHardy A.C."/>
            <person name="Meyer F."/>
            <person name="Nechitaylo T."/>
            <person name="Puehler A."/>
            <person name="Regenhardt D."/>
            <person name="Rupp O."/>
            <person name="Sabirova J.S."/>
            <person name="Selbitschka W."/>
            <person name="Yakimov M.M."/>
            <person name="Timmis K.N."/>
            <person name="Vorhoelter F.-J."/>
            <person name="Weidner S."/>
            <person name="Kaiser O."/>
            <person name="Golyshin P.N."/>
        </authorList>
    </citation>
    <scope>NUCLEOTIDE SEQUENCE [LARGE SCALE GENOMIC DNA]</scope>
    <source>
        <strain evidence="9">ATCC 700651 / DSM 11573 / NCIMB 13689 / SK2</strain>
    </source>
</reference>
<evidence type="ECO:0000256" key="5">
    <source>
        <dbReference type="ARBA" id="ARBA00023136"/>
    </source>
</evidence>
<feature type="transmembrane region" description="Helical" evidence="6">
    <location>
        <begin position="441"/>
        <end position="462"/>
    </location>
</feature>
<dbReference type="Pfam" id="PF00753">
    <property type="entry name" value="Lactamase_B"/>
    <property type="match status" value="1"/>
</dbReference>
<keyword evidence="3 6" id="KW-0812">Transmembrane</keyword>
<keyword evidence="4 6" id="KW-1133">Transmembrane helix</keyword>
<dbReference type="GO" id="GO:0005886">
    <property type="term" value="C:plasma membrane"/>
    <property type="evidence" value="ECO:0007669"/>
    <property type="project" value="UniProtKB-SubCell"/>
</dbReference>
<evidence type="ECO:0000256" key="2">
    <source>
        <dbReference type="ARBA" id="ARBA00022475"/>
    </source>
</evidence>
<dbReference type="CDD" id="cd07731">
    <property type="entry name" value="ComA-like_MBL-fold"/>
    <property type="match status" value="1"/>
</dbReference>
<evidence type="ECO:0000256" key="3">
    <source>
        <dbReference type="ARBA" id="ARBA00022692"/>
    </source>
</evidence>
<dbReference type="InterPro" id="IPR001279">
    <property type="entry name" value="Metallo-B-lactamas"/>
</dbReference>
<dbReference type="STRING" id="393595.ABO_1052"/>
<dbReference type="Pfam" id="PF13567">
    <property type="entry name" value="DUF4131"/>
    <property type="match status" value="1"/>
</dbReference>
<dbReference type="GO" id="GO:0030420">
    <property type="term" value="P:establishment of competence for transformation"/>
    <property type="evidence" value="ECO:0007669"/>
    <property type="project" value="InterPro"/>
</dbReference>
<dbReference type="EMBL" id="AM286690">
    <property type="protein sequence ID" value="CAL16500.1"/>
    <property type="molecule type" value="Genomic_DNA"/>
</dbReference>
<dbReference type="Gene3D" id="3.60.15.10">
    <property type="entry name" value="Ribonuclease Z/Hydroxyacylglutathione hydrolase-like"/>
    <property type="match status" value="2"/>
</dbReference>
<dbReference type="HOGENOM" id="CLU_010363_3_0_6"/>
<feature type="transmembrane region" description="Helical" evidence="6">
    <location>
        <begin position="40"/>
        <end position="60"/>
    </location>
</feature>
<feature type="transmembrane region" description="Helical" evidence="6">
    <location>
        <begin position="388"/>
        <end position="408"/>
    </location>
</feature>
<feature type="transmembrane region" description="Helical" evidence="6">
    <location>
        <begin position="363"/>
        <end position="382"/>
    </location>
</feature>